<dbReference type="InterPro" id="IPR012674">
    <property type="entry name" value="Calycin"/>
</dbReference>
<evidence type="ECO:0000256" key="1">
    <source>
        <dbReference type="ARBA" id="ARBA00008390"/>
    </source>
</evidence>
<feature type="domain" description="Lipocalin/cytosolic fatty-acid binding" evidence="2">
    <location>
        <begin position="6"/>
        <end position="80"/>
    </location>
</feature>
<evidence type="ECO:0000313" key="3">
    <source>
        <dbReference type="EMBL" id="VEN41665.1"/>
    </source>
</evidence>
<protein>
    <recommendedName>
        <fullName evidence="2">Lipocalin/cytosolic fatty-acid binding domain-containing protein</fullName>
    </recommendedName>
</protein>
<gene>
    <name evidence="3" type="ORF">CALMAC_LOCUS5415</name>
</gene>
<keyword evidence="4" id="KW-1185">Reference proteome</keyword>
<dbReference type="InterPro" id="IPR000566">
    <property type="entry name" value="Lipocln_cytosolic_FA-bd_dom"/>
</dbReference>
<comment type="similarity">
    <text evidence="1">Belongs to the calycin superfamily. Fatty-acid binding protein (FABP) family.</text>
</comment>
<evidence type="ECO:0000313" key="4">
    <source>
        <dbReference type="Proteomes" id="UP000410492"/>
    </source>
</evidence>
<name>A0A653C1N8_CALMS</name>
<reference evidence="3 4" key="1">
    <citation type="submission" date="2019-01" db="EMBL/GenBank/DDBJ databases">
        <authorList>
            <person name="Sayadi A."/>
        </authorList>
    </citation>
    <scope>NUCLEOTIDE SEQUENCE [LARGE SCALE GENOMIC DNA]</scope>
</reference>
<proteinExistence type="inferred from homology"/>
<dbReference type="SUPFAM" id="SSF50814">
    <property type="entry name" value="Lipocalins"/>
    <property type="match status" value="1"/>
</dbReference>
<dbReference type="InterPro" id="IPR031259">
    <property type="entry name" value="ILBP"/>
</dbReference>
<dbReference type="EMBL" id="CAACVG010006786">
    <property type="protein sequence ID" value="VEN41665.1"/>
    <property type="molecule type" value="Genomic_DNA"/>
</dbReference>
<evidence type="ECO:0000259" key="2">
    <source>
        <dbReference type="Pfam" id="PF00061"/>
    </source>
</evidence>
<dbReference type="Proteomes" id="UP000410492">
    <property type="component" value="Unassembled WGS sequence"/>
</dbReference>
<dbReference type="Pfam" id="PF00061">
    <property type="entry name" value="Lipocalin"/>
    <property type="match status" value="1"/>
</dbReference>
<dbReference type="PANTHER" id="PTHR11955">
    <property type="entry name" value="FATTY ACID BINDING PROTEIN"/>
    <property type="match status" value="1"/>
</dbReference>
<dbReference type="Gene3D" id="2.40.128.20">
    <property type="match status" value="1"/>
</dbReference>
<dbReference type="OrthoDB" id="412780at2759"/>
<dbReference type="CDD" id="cd00742">
    <property type="entry name" value="FABP"/>
    <property type="match status" value="1"/>
</dbReference>
<dbReference type="AlphaFoldDB" id="A0A653C1N8"/>
<sequence length="103" mass="11636">MCSSSPSMEIKKNGDKWSIVVVTLFRTTVTEFKLGEEYEEVMPAGNLKCVTVMEGDDKFVTTTKAQNGTTVTRTYEFSDDHCIITYMHAESGTIGKRYFKRTS</sequence>
<accession>A0A653C1N8</accession>
<dbReference type="GO" id="GO:0008289">
    <property type="term" value="F:lipid binding"/>
    <property type="evidence" value="ECO:0007669"/>
    <property type="project" value="InterPro"/>
</dbReference>
<organism evidence="3 4">
    <name type="scientific">Callosobruchus maculatus</name>
    <name type="common">Southern cowpea weevil</name>
    <name type="synonym">Pulse bruchid</name>
    <dbReference type="NCBI Taxonomy" id="64391"/>
    <lineage>
        <taxon>Eukaryota</taxon>
        <taxon>Metazoa</taxon>
        <taxon>Ecdysozoa</taxon>
        <taxon>Arthropoda</taxon>
        <taxon>Hexapoda</taxon>
        <taxon>Insecta</taxon>
        <taxon>Pterygota</taxon>
        <taxon>Neoptera</taxon>
        <taxon>Endopterygota</taxon>
        <taxon>Coleoptera</taxon>
        <taxon>Polyphaga</taxon>
        <taxon>Cucujiformia</taxon>
        <taxon>Chrysomeloidea</taxon>
        <taxon>Chrysomelidae</taxon>
        <taxon>Bruchinae</taxon>
        <taxon>Bruchini</taxon>
        <taxon>Callosobruchus</taxon>
    </lineage>
</organism>